<proteinExistence type="predicted"/>
<dbReference type="AlphaFoldDB" id="A0A285VDE5"/>
<dbReference type="Proteomes" id="UP000219688">
    <property type="component" value="Unassembled WGS sequence"/>
</dbReference>
<reference evidence="2" key="1">
    <citation type="submission" date="2017-08" db="EMBL/GenBank/DDBJ databases">
        <authorList>
            <person name="Varghese N."/>
            <person name="Submissions S."/>
        </authorList>
    </citation>
    <scope>NUCLEOTIDE SEQUENCE [LARGE SCALE GENOMIC DNA]</scope>
    <source>
        <strain evidence="2">USBA17B2</strain>
    </source>
</reference>
<organism evidence="1 2">
    <name type="scientific">Ornithinimicrobium cerasi</name>
    <dbReference type="NCBI Taxonomy" id="2248773"/>
    <lineage>
        <taxon>Bacteria</taxon>
        <taxon>Bacillati</taxon>
        <taxon>Actinomycetota</taxon>
        <taxon>Actinomycetes</taxon>
        <taxon>Micrococcales</taxon>
        <taxon>Ornithinimicrobiaceae</taxon>
        <taxon>Ornithinimicrobium</taxon>
    </lineage>
</organism>
<dbReference type="EMBL" id="OBQK01000001">
    <property type="protein sequence ID" value="SOC52104.1"/>
    <property type="molecule type" value="Genomic_DNA"/>
</dbReference>
<evidence type="ECO:0000313" key="2">
    <source>
        <dbReference type="Proteomes" id="UP000219688"/>
    </source>
</evidence>
<sequence>MAERCRFTADLRREEAQDAWCLVTRPVDVVLGVPG</sequence>
<gene>
    <name evidence="1" type="ORF">SAMN05421879_101415</name>
</gene>
<protein>
    <submittedName>
        <fullName evidence="1">Uncharacterized protein</fullName>
    </submittedName>
</protein>
<name>A0A285VDE5_9MICO</name>
<keyword evidence="2" id="KW-1185">Reference proteome</keyword>
<accession>A0A285VDE5</accession>
<evidence type="ECO:0000313" key="1">
    <source>
        <dbReference type="EMBL" id="SOC52104.1"/>
    </source>
</evidence>